<accession>A0A7R9B5A0</accession>
<dbReference type="GO" id="GO:0005549">
    <property type="term" value="F:odorant binding"/>
    <property type="evidence" value="ECO:0007669"/>
    <property type="project" value="InterPro"/>
</dbReference>
<dbReference type="AlphaFoldDB" id="A0A7R9B5A0"/>
<dbReference type="SUPFAM" id="SSF47565">
    <property type="entry name" value="Insect pheromone/odorant-binding proteins"/>
    <property type="match status" value="1"/>
</dbReference>
<dbReference type="Gene3D" id="1.10.238.20">
    <property type="entry name" value="Pheromone/general odorant binding protein domain"/>
    <property type="match status" value="1"/>
</dbReference>
<proteinExistence type="predicted"/>
<organism evidence="1">
    <name type="scientific">Timema shepardi</name>
    <name type="common">Walking stick</name>
    <dbReference type="NCBI Taxonomy" id="629360"/>
    <lineage>
        <taxon>Eukaryota</taxon>
        <taxon>Metazoa</taxon>
        <taxon>Ecdysozoa</taxon>
        <taxon>Arthropoda</taxon>
        <taxon>Hexapoda</taxon>
        <taxon>Insecta</taxon>
        <taxon>Pterygota</taxon>
        <taxon>Neoptera</taxon>
        <taxon>Polyneoptera</taxon>
        <taxon>Phasmatodea</taxon>
        <taxon>Timematodea</taxon>
        <taxon>Timematoidea</taxon>
        <taxon>Timematidae</taxon>
        <taxon>Timema</taxon>
    </lineage>
</organism>
<evidence type="ECO:0000313" key="1">
    <source>
        <dbReference type="EMBL" id="CAD7266609.1"/>
    </source>
</evidence>
<sequence length="213" mass="23615">MVEYETSALDPAATVAGMQCLENGVPADEILSFEDITEEMKGHIKECEEEKNVKKVRKTEINGLRIHSADHMTVSIFKKKLSLLTVAARFHNMEAVALVAQSVAQGAPWEAVINEMICISGITDYSANVRFDNNEKVDDQSLDGCSEMDDQGHVIEGTLKEQVDKITDPKKKELIEKIIEDCKDKGRDIEDACAAANKVMGCSMMSYMAHKDE</sequence>
<reference evidence="1" key="1">
    <citation type="submission" date="2020-11" db="EMBL/GenBank/DDBJ databases">
        <authorList>
            <person name="Tran Van P."/>
        </authorList>
    </citation>
    <scope>NUCLEOTIDE SEQUENCE</scope>
</reference>
<gene>
    <name evidence="1" type="ORF">TSIB3V08_LOCUS10625</name>
</gene>
<dbReference type="EMBL" id="OC007293">
    <property type="protein sequence ID" value="CAD7266609.1"/>
    <property type="molecule type" value="Genomic_DNA"/>
</dbReference>
<name>A0A7R9B5A0_TIMSH</name>
<dbReference type="InterPro" id="IPR036728">
    <property type="entry name" value="PBP_GOBP_sf"/>
</dbReference>
<protein>
    <submittedName>
        <fullName evidence="1">Uncharacterized protein</fullName>
    </submittedName>
</protein>